<keyword evidence="1" id="KW-0472">Membrane</keyword>
<comment type="caution">
    <text evidence="2">The sequence shown here is derived from an EMBL/GenBank/DDBJ whole genome shotgun (WGS) entry which is preliminary data.</text>
</comment>
<evidence type="ECO:0000313" key="3">
    <source>
        <dbReference type="Proteomes" id="UP000028006"/>
    </source>
</evidence>
<organism evidence="2 3">
    <name type="scientific">Endozoicomonas montiporae</name>
    <dbReference type="NCBI Taxonomy" id="1027273"/>
    <lineage>
        <taxon>Bacteria</taxon>
        <taxon>Pseudomonadati</taxon>
        <taxon>Pseudomonadota</taxon>
        <taxon>Gammaproteobacteria</taxon>
        <taxon>Oceanospirillales</taxon>
        <taxon>Endozoicomonadaceae</taxon>
        <taxon>Endozoicomonas</taxon>
    </lineage>
</organism>
<accession>A0A081N358</accession>
<keyword evidence="1" id="KW-0812">Transmembrane</keyword>
<keyword evidence="1" id="KW-1133">Transmembrane helix</keyword>
<name>A0A081N358_9GAMM</name>
<proteinExistence type="predicted"/>
<feature type="transmembrane region" description="Helical" evidence="1">
    <location>
        <begin position="38"/>
        <end position="60"/>
    </location>
</feature>
<dbReference type="EMBL" id="JOKG01000004">
    <property type="protein sequence ID" value="KEQ12881.1"/>
    <property type="molecule type" value="Genomic_DNA"/>
</dbReference>
<sequence length="63" mass="6939">MNALVHINGRTNGNIPIAFEDKVRGWRWGEGVGGRGGWLPVEILVFAFTITSGVFALTLVKIW</sequence>
<evidence type="ECO:0000256" key="1">
    <source>
        <dbReference type="SAM" id="Phobius"/>
    </source>
</evidence>
<dbReference type="Proteomes" id="UP000028006">
    <property type="component" value="Unassembled WGS sequence"/>
</dbReference>
<keyword evidence="3" id="KW-1185">Reference proteome</keyword>
<protein>
    <submittedName>
        <fullName evidence="2">Uncharacterized protein</fullName>
    </submittedName>
</protein>
<evidence type="ECO:0000313" key="2">
    <source>
        <dbReference type="EMBL" id="KEQ12881.1"/>
    </source>
</evidence>
<gene>
    <name evidence="2" type="ORF">GZ77_20800</name>
</gene>
<dbReference type="AlphaFoldDB" id="A0A081N358"/>
<reference evidence="2 3" key="1">
    <citation type="submission" date="2014-06" db="EMBL/GenBank/DDBJ databases">
        <title>Whole Genome Sequences of Three Symbiotic Endozoicomonas Bacteria.</title>
        <authorList>
            <person name="Neave M.J."/>
            <person name="Apprill A."/>
            <person name="Voolstra C.R."/>
        </authorList>
    </citation>
    <scope>NUCLEOTIDE SEQUENCE [LARGE SCALE GENOMIC DNA]</scope>
    <source>
        <strain evidence="2 3">LMG 24815</strain>
    </source>
</reference>